<dbReference type="OMA" id="ADSTHKI"/>
<dbReference type="HOGENOM" id="CLU_1354578_0_0_1"/>
<dbReference type="FunCoup" id="G3AQY5">
    <property type="interactions" value="40"/>
</dbReference>
<keyword evidence="4" id="KW-0779">Telomere</keyword>
<evidence type="ECO:0000256" key="8">
    <source>
        <dbReference type="ARBA" id="ARBA00024878"/>
    </source>
</evidence>
<gene>
    <name evidence="10" type="ORF">SPAPADRAFT_61793</name>
</gene>
<dbReference type="InterPro" id="IPR019437">
    <property type="entry name" value="TPP1/Est3"/>
</dbReference>
<evidence type="ECO:0000256" key="6">
    <source>
        <dbReference type="ARBA" id="ARBA00023777"/>
    </source>
</evidence>
<keyword evidence="3" id="KW-0158">Chromosome</keyword>
<dbReference type="OrthoDB" id="4083059at2759"/>
<dbReference type="RefSeq" id="XP_007375992.1">
    <property type="nucleotide sequence ID" value="XM_007375930.1"/>
</dbReference>
<evidence type="ECO:0000259" key="9">
    <source>
        <dbReference type="Pfam" id="PF10341"/>
    </source>
</evidence>
<dbReference type="GO" id="GO:0005697">
    <property type="term" value="C:telomerase holoenzyme complex"/>
    <property type="evidence" value="ECO:0007669"/>
    <property type="project" value="InterPro"/>
</dbReference>
<evidence type="ECO:0000256" key="3">
    <source>
        <dbReference type="ARBA" id="ARBA00022454"/>
    </source>
</evidence>
<sequence length="185" mass="21557">MKSDIPFVFQDSWIANEVINSINPSRTYTSPLVRKDFKSTTLKISSILRICRFLKTTQSNNITAILADSTHKILAYFPFKPTIVEFENQHCKRITYGTTNNLIDVSRANLLFVNGSELQQDYDLTGSWDFDFVVLEVLEFNIFQSDQITFTLGVENSFKFVYDEPIYQRVCKRREPRNLLDLMEV</sequence>
<dbReference type="Gene3D" id="2.40.50.960">
    <property type="match status" value="1"/>
</dbReference>
<reference evidence="10 11" key="1">
    <citation type="journal article" date="2011" name="Proc. Natl. Acad. Sci. U.S.A.">
        <title>Comparative genomics of xylose-fermenting fungi for enhanced biofuel production.</title>
        <authorList>
            <person name="Wohlbach D.J."/>
            <person name="Kuo A."/>
            <person name="Sato T.K."/>
            <person name="Potts K.M."/>
            <person name="Salamov A.A."/>
            <person name="LaButti K.M."/>
            <person name="Sun H."/>
            <person name="Clum A."/>
            <person name="Pangilinan J.L."/>
            <person name="Lindquist E.A."/>
            <person name="Lucas S."/>
            <person name="Lapidus A."/>
            <person name="Jin M."/>
            <person name="Gunawan C."/>
            <person name="Balan V."/>
            <person name="Dale B.E."/>
            <person name="Jeffries T.W."/>
            <person name="Zinkel R."/>
            <person name="Barry K.W."/>
            <person name="Grigoriev I.V."/>
            <person name="Gasch A.P."/>
        </authorList>
    </citation>
    <scope>NUCLEOTIDE SEQUENCE [LARGE SCALE GENOMIC DNA]</scope>
    <source>
        <strain evidence="11">NRRL Y-27907 / 11-Y1</strain>
    </source>
</reference>
<dbReference type="Pfam" id="PF10341">
    <property type="entry name" value="TPP1"/>
    <property type="match status" value="1"/>
</dbReference>
<evidence type="ECO:0000256" key="7">
    <source>
        <dbReference type="ARBA" id="ARBA00023906"/>
    </source>
</evidence>
<keyword evidence="11" id="KW-1185">Reference proteome</keyword>
<dbReference type="Proteomes" id="UP000000709">
    <property type="component" value="Unassembled WGS sequence"/>
</dbReference>
<comment type="subcellular location">
    <subcellularLocation>
        <location evidence="2">Chromosome</location>
        <location evidence="2">Telomere</location>
    </subcellularLocation>
    <subcellularLocation>
        <location evidence="1">Nucleus</location>
    </subcellularLocation>
</comment>
<dbReference type="GO" id="GO:0007004">
    <property type="term" value="P:telomere maintenance via telomerase"/>
    <property type="evidence" value="ECO:0007669"/>
    <property type="project" value="InterPro"/>
</dbReference>
<evidence type="ECO:0000313" key="10">
    <source>
        <dbReference type="EMBL" id="EGW31214.1"/>
    </source>
</evidence>
<comment type="similarity">
    <text evidence="6">Belongs to the EST3 family.</text>
</comment>
<comment type="function">
    <text evidence="8">Component of the telomerase complex involved in telomere replication. Stimulates RNA/DNA heteroduplex unwinding which favors the telomere replication by the telomerase.</text>
</comment>
<keyword evidence="5" id="KW-0539">Nucleus</keyword>
<dbReference type="eggNOG" id="ENOG502RQ3Q">
    <property type="taxonomic scope" value="Eukaryota"/>
</dbReference>
<dbReference type="GO" id="GO:0000781">
    <property type="term" value="C:chromosome, telomeric region"/>
    <property type="evidence" value="ECO:0007669"/>
    <property type="project" value="UniProtKB-SubCell"/>
</dbReference>
<accession>G3AQY5</accession>
<dbReference type="KEGG" id="spaa:SPAPADRAFT_61793"/>
<evidence type="ECO:0000256" key="4">
    <source>
        <dbReference type="ARBA" id="ARBA00022895"/>
    </source>
</evidence>
<proteinExistence type="inferred from homology"/>
<dbReference type="STRING" id="619300.G3AQY5"/>
<evidence type="ECO:0000256" key="1">
    <source>
        <dbReference type="ARBA" id="ARBA00004123"/>
    </source>
</evidence>
<organism evidence="11">
    <name type="scientific">Spathaspora passalidarum (strain NRRL Y-27907 / 11-Y1)</name>
    <dbReference type="NCBI Taxonomy" id="619300"/>
    <lineage>
        <taxon>Eukaryota</taxon>
        <taxon>Fungi</taxon>
        <taxon>Dikarya</taxon>
        <taxon>Ascomycota</taxon>
        <taxon>Saccharomycotina</taxon>
        <taxon>Pichiomycetes</taxon>
        <taxon>Debaryomycetaceae</taxon>
        <taxon>Spathaspora</taxon>
    </lineage>
</organism>
<name>G3AQY5_SPAPN</name>
<dbReference type="GeneID" id="18874049"/>
<dbReference type="EMBL" id="GL996503">
    <property type="protein sequence ID" value="EGW31214.1"/>
    <property type="molecule type" value="Genomic_DNA"/>
</dbReference>
<feature type="domain" description="Shelterin complex subunit TPP1/Est3" evidence="9">
    <location>
        <begin position="10"/>
        <end position="158"/>
    </location>
</feature>
<protein>
    <recommendedName>
        <fullName evidence="7">Telomere replication protein EST3</fullName>
    </recommendedName>
</protein>
<dbReference type="GO" id="GO:0042162">
    <property type="term" value="F:telomeric DNA binding"/>
    <property type="evidence" value="ECO:0007669"/>
    <property type="project" value="InterPro"/>
</dbReference>
<evidence type="ECO:0000256" key="5">
    <source>
        <dbReference type="ARBA" id="ARBA00023242"/>
    </source>
</evidence>
<evidence type="ECO:0000256" key="2">
    <source>
        <dbReference type="ARBA" id="ARBA00004574"/>
    </source>
</evidence>
<dbReference type="InParanoid" id="G3AQY5"/>
<evidence type="ECO:0000313" key="11">
    <source>
        <dbReference type="Proteomes" id="UP000000709"/>
    </source>
</evidence>
<dbReference type="AlphaFoldDB" id="G3AQY5"/>